<evidence type="ECO:0000256" key="8">
    <source>
        <dbReference type="ARBA" id="ARBA00023157"/>
    </source>
</evidence>
<evidence type="ECO:0000256" key="7">
    <source>
        <dbReference type="ARBA" id="ARBA00023049"/>
    </source>
</evidence>
<feature type="signal peptide" evidence="9">
    <location>
        <begin position="1"/>
        <end position="18"/>
    </location>
</feature>
<reference evidence="11 12" key="1">
    <citation type="journal article" date="2012" name="PLoS Pathog.">
        <title>Diverse lifestyles and strategies of plant pathogenesis encoded in the genomes of eighteen Dothideomycetes fungi.</title>
        <authorList>
            <person name="Ohm R.A."/>
            <person name="Feau N."/>
            <person name="Henrissat B."/>
            <person name="Schoch C.L."/>
            <person name="Horwitz B.A."/>
            <person name="Barry K.W."/>
            <person name="Condon B.J."/>
            <person name="Copeland A.C."/>
            <person name="Dhillon B."/>
            <person name="Glaser F."/>
            <person name="Hesse C.N."/>
            <person name="Kosti I."/>
            <person name="LaButti K."/>
            <person name="Lindquist E.A."/>
            <person name="Lucas S."/>
            <person name="Salamov A.A."/>
            <person name="Bradshaw R.E."/>
            <person name="Ciuffetti L."/>
            <person name="Hamelin R.C."/>
            <person name="Kema G.H.J."/>
            <person name="Lawrence C."/>
            <person name="Scott J.A."/>
            <person name="Spatafora J.W."/>
            <person name="Turgeon B.G."/>
            <person name="de Wit P.J.G.M."/>
            <person name="Zhong S."/>
            <person name="Goodwin S.B."/>
            <person name="Grigoriev I.V."/>
        </authorList>
    </citation>
    <scope>NUCLEOTIDE SEQUENCE [LARGE SCALE GENOMIC DNA]</scope>
    <source>
        <strain evidence="11 12">SO2202</strain>
    </source>
</reference>
<dbReference type="GeneID" id="27907095"/>
<organism evidence="11 12">
    <name type="scientific">Sphaerulina musiva (strain SO2202)</name>
    <name type="common">Poplar stem canker fungus</name>
    <name type="synonym">Septoria musiva</name>
    <dbReference type="NCBI Taxonomy" id="692275"/>
    <lineage>
        <taxon>Eukaryota</taxon>
        <taxon>Fungi</taxon>
        <taxon>Dikarya</taxon>
        <taxon>Ascomycota</taxon>
        <taxon>Pezizomycotina</taxon>
        <taxon>Dothideomycetes</taxon>
        <taxon>Dothideomycetidae</taxon>
        <taxon>Mycosphaerellales</taxon>
        <taxon>Mycosphaerellaceae</taxon>
        <taxon>Sphaerulina</taxon>
    </lineage>
</organism>
<keyword evidence="3" id="KW-0479">Metal-binding</keyword>
<keyword evidence="5" id="KW-0378">Hydrolase</keyword>
<evidence type="ECO:0000256" key="2">
    <source>
        <dbReference type="ARBA" id="ARBA00022670"/>
    </source>
</evidence>
<dbReference type="MEROPS" id="M43.008"/>
<dbReference type="InterPro" id="IPR024079">
    <property type="entry name" value="MetalloPept_cat_dom_sf"/>
</dbReference>
<evidence type="ECO:0000313" key="12">
    <source>
        <dbReference type="Proteomes" id="UP000016931"/>
    </source>
</evidence>
<dbReference type="SUPFAM" id="SSF55486">
    <property type="entry name" value="Metalloproteases ('zincins'), catalytic domain"/>
    <property type="match status" value="1"/>
</dbReference>
<keyword evidence="2" id="KW-0645">Protease</keyword>
<protein>
    <recommendedName>
        <fullName evidence="10">Peptidase M43 pregnancy-associated plasma-A domain-containing protein</fullName>
    </recommendedName>
</protein>
<gene>
    <name evidence="11" type="ORF">SEPMUDRAFT_71915</name>
</gene>
<dbReference type="InterPro" id="IPR008754">
    <property type="entry name" value="Peptidase_M43"/>
</dbReference>
<evidence type="ECO:0000256" key="1">
    <source>
        <dbReference type="ARBA" id="ARBA00008721"/>
    </source>
</evidence>
<evidence type="ECO:0000256" key="4">
    <source>
        <dbReference type="ARBA" id="ARBA00022729"/>
    </source>
</evidence>
<dbReference type="Proteomes" id="UP000016931">
    <property type="component" value="Unassembled WGS sequence"/>
</dbReference>
<evidence type="ECO:0000256" key="9">
    <source>
        <dbReference type="SAM" id="SignalP"/>
    </source>
</evidence>
<dbReference type="OrthoDB" id="536211at2759"/>
<comment type="similarity">
    <text evidence="1">Belongs to the peptidase M43B family.</text>
</comment>
<dbReference type="GO" id="GO:0046872">
    <property type="term" value="F:metal ion binding"/>
    <property type="evidence" value="ECO:0007669"/>
    <property type="project" value="UniProtKB-KW"/>
</dbReference>
<dbReference type="HOGENOM" id="CLU_048726_1_0_1"/>
<keyword evidence="4 9" id="KW-0732">Signal</keyword>
<sequence length="282" mass="31517">MKFFVALAIAAAATCASAQERKCGSVNPPADLKFETTTEPTSDIVERAARRARYTVDTYVHVITSQNKSDLYPRSMVEEQMRVMNEAYASSRIAFNTKSIDYTVNDAYAKTVDGPLELEYKTKLRKGGYDDLNLYFLSDLGGGLLGFCYFPEQRPDAEQRVLDGCVNLAGSMPGGETQNYNLGATAVHEAGHWFGLFHTFQDDGLGCQGKGDYVPDTPQQLTPTRGCPTTNPDTCPNRGVDPIHNYMDYSTDICMNQFSFLQSLRMRVMYATRRRPNRDRKA</sequence>
<dbReference type="Gene3D" id="3.40.390.10">
    <property type="entry name" value="Collagenase (Catalytic Domain)"/>
    <property type="match status" value="1"/>
</dbReference>
<dbReference type="PANTHER" id="PTHR47466:SF1">
    <property type="entry name" value="METALLOPROTEASE MEP1 (AFU_ORTHOLOGUE AFUA_1G07730)-RELATED"/>
    <property type="match status" value="1"/>
</dbReference>
<dbReference type="PANTHER" id="PTHR47466">
    <property type="match status" value="1"/>
</dbReference>
<dbReference type="AlphaFoldDB" id="N1QH24"/>
<dbReference type="GO" id="GO:0006508">
    <property type="term" value="P:proteolysis"/>
    <property type="evidence" value="ECO:0007669"/>
    <property type="project" value="UniProtKB-KW"/>
</dbReference>
<evidence type="ECO:0000259" key="10">
    <source>
        <dbReference type="Pfam" id="PF05572"/>
    </source>
</evidence>
<keyword evidence="12" id="KW-1185">Reference proteome</keyword>
<keyword evidence="8" id="KW-1015">Disulfide bond</keyword>
<name>N1QH24_SPHMS</name>
<evidence type="ECO:0000313" key="11">
    <source>
        <dbReference type="EMBL" id="EMF09314.1"/>
    </source>
</evidence>
<dbReference type="RefSeq" id="XP_016757435.1">
    <property type="nucleotide sequence ID" value="XM_016909958.1"/>
</dbReference>
<dbReference type="eggNOG" id="ENOG502S6EM">
    <property type="taxonomic scope" value="Eukaryota"/>
</dbReference>
<evidence type="ECO:0000256" key="6">
    <source>
        <dbReference type="ARBA" id="ARBA00022833"/>
    </source>
</evidence>
<dbReference type="Pfam" id="PF05572">
    <property type="entry name" value="Peptidase_M43"/>
    <property type="match status" value="1"/>
</dbReference>
<proteinExistence type="inferred from homology"/>
<dbReference type="OMA" id="FAPHNIQ"/>
<evidence type="ECO:0000256" key="3">
    <source>
        <dbReference type="ARBA" id="ARBA00022723"/>
    </source>
</evidence>
<dbReference type="GO" id="GO:0008237">
    <property type="term" value="F:metallopeptidase activity"/>
    <property type="evidence" value="ECO:0007669"/>
    <property type="project" value="UniProtKB-KW"/>
</dbReference>
<feature type="chain" id="PRO_5004110833" description="Peptidase M43 pregnancy-associated plasma-A domain-containing protein" evidence="9">
    <location>
        <begin position="19"/>
        <end position="282"/>
    </location>
</feature>
<dbReference type="EMBL" id="KB456269">
    <property type="protein sequence ID" value="EMF09314.1"/>
    <property type="molecule type" value="Genomic_DNA"/>
</dbReference>
<feature type="domain" description="Peptidase M43 pregnancy-associated plasma-A" evidence="10">
    <location>
        <begin position="132"/>
        <end position="268"/>
    </location>
</feature>
<accession>N1QH24</accession>
<keyword evidence="7" id="KW-0482">Metalloprotease</keyword>
<evidence type="ECO:0000256" key="5">
    <source>
        <dbReference type="ARBA" id="ARBA00022801"/>
    </source>
</evidence>
<keyword evidence="6" id="KW-0862">Zinc</keyword>
<dbReference type="CDD" id="cd04275">
    <property type="entry name" value="ZnMc_pappalysin_like"/>
    <property type="match status" value="1"/>
</dbReference>